<dbReference type="PROSITE" id="PS51257">
    <property type="entry name" value="PROKAR_LIPOPROTEIN"/>
    <property type="match status" value="1"/>
</dbReference>
<accession>A0ABY0T3Y6</accession>
<dbReference type="RefSeq" id="WP_256575431.1">
    <property type="nucleotide sequence ID" value="NZ_CP089519.1"/>
</dbReference>
<organism evidence="1 2">
    <name type="scientific">Pseudomonas extremorientalis</name>
    <dbReference type="NCBI Taxonomy" id="169669"/>
    <lineage>
        <taxon>Bacteria</taxon>
        <taxon>Pseudomonadati</taxon>
        <taxon>Pseudomonadota</taxon>
        <taxon>Gammaproteobacteria</taxon>
        <taxon>Pseudomonadales</taxon>
        <taxon>Pseudomonadaceae</taxon>
        <taxon>Pseudomonas</taxon>
    </lineage>
</organism>
<protein>
    <recommendedName>
        <fullName evidence="3">Type VI secretion protein</fullName>
    </recommendedName>
</protein>
<gene>
    <name evidence="1" type="ORF">SAMN04490184_5568</name>
</gene>
<evidence type="ECO:0008006" key="3">
    <source>
        <dbReference type="Google" id="ProtNLM"/>
    </source>
</evidence>
<reference evidence="1 2" key="1">
    <citation type="submission" date="2016-10" db="EMBL/GenBank/DDBJ databases">
        <authorList>
            <person name="Varghese N."/>
            <person name="Submissions S."/>
        </authorList>
    </citation>
    <scope>NUCLEOTIDE SEQUENCE [LARGE SCALE GENOMIC DNA]</scope>
    <source>
        <strain evidence="1 2">BS2774</strain>
    </source>
</reference>
<dbReference type="Proteomes" id="UP000182654">
    <property type="component" value="Chromosome I"/>
</dbReference>
<sequence length="43" mass="4661">MRHLDGKPKSYLLFLLAALAVAGCSPKDQSRARAINGEQSSFL</sequence>
<evidence type="ECO:0000313" key="1">
    <source>
        <dbReference type="EMBL" id="SDP88703.1"/>
    </source>
</evidence>
<keyword evidence="2" id="KW-1185">Reference proteome</keyword>
<name>A0ABY0T3Y6_9PSED</name>
<proteinExistence type="predicted"/>
<evidence type="ECO:0000313" key="2">
    <source>
        <dbReference type="Proteomes" id="UP000182654"/>
    </source>
</evidence>
<dbReference type="EMBL" id="LT629708">
    <property type="protein sequence ID" value="SDP88703.1"/>
    <property type="molecule type" value="Genomic_DNA"/>
</dbReference>